<dbReference type="InterPro" id="IPR013785">
    <property type="entry name" value="Aldolase_TIM"/>
</dbReference>
<keyword evidence="3 7" id="KW-0456">Lyase</keyword>
<feature type="active site" description="Proton donor/acceptor" evidence="7">
    <location>
        <position position="93"/>
    </location>
</feature>
<dbReference type="GO" id="GO:0004139">
    <property type="term" value="F:deoxyribose-phosphate aldolase activity"/>
    <property type="evidence" value="ECO:0007669"/>
    <property type="project" value="UniProtKB-UniRule"/>
</dbReference>
<dbReference type="PANTHER" id="PTHR10889:SF1">
    <property type="entry name" value="DEOXYRIBOSE-PHOSPHATE ALDOLASE"/>
    <property type="match status" value="1"/>
</dbReference>
<comment type="subcellular location">
    <subcellularLocation>
        <location evidence="7">Cytoplasm</location>
    </subcellularLocation>
</comment>
<dbReference type="GO" id="GO:0016052">
    <property type="term" value="P:carbohydrate catabolic process"/>
    <property type="evidence" value="ECO:0007669"/>
    <property type="project" value="TreeGrafter"/>
</dbReference>
<dbReference type="NCBIfam" id="TIGR00126">
    <property type="entry name" value="deoC"/>
    <property type="match status" value="1"/>
</dbReference>
<dbReference type="eggNOG" id="COG0274">
    <property type="taxonomic scope" value="Bacteria"/>
</dbReference>
<reference evidence="8 9" key="1">
    <citation type="submission" date="2009-06" db="EMBL/GenBank/DDBJ databases">
        <title>Complete sequence of Desulfovibrio salexigens DSM 2638.</title>
        <authorList>
            <consortium name="US DOE Joint Genome Institute"/>
            <person name="Lucas S."/>
            <person name="Copeland A."/>
            <person name="Lapidus A."/>
            <person name="Glavina del Rio T."/>
            <person name="Tice H."/>
            <person name="Bruce D."/>
            <person name="Goodwin L."/>
            <person name="Pitluck S."/>
            <person name="Munk A.C."/>
            <person name="Brettin T."/>
            <person name="Detter J.C."/>
            <person name="Han C."/>
            <person name="Tapia R."/>
            <person name="Larimer F."/>
            <person name="Land M."/>
            <person name="Hauser L."/>
            <person name="Kyrpides N."/>
            <person name="Anderson I."/>
            <person name="Wall J.D."/>
            <person name="Arkin A.P."/>
            <person name="Dehal P."/>
            <person name="Chivian D."/>
            <person name="Giles B."/>
            <person name="Hazen T.C."/>
        </authorList>
    </citation>
    <scope>NUCLEOTIDE SEQUENCE [LARGE SCALE GENOMIC DNA]</scope>
    <source>
        <strain evidence="9">ATCC 14822 / DSM 2638 / NCIMB 8403 / VKM B-1763</strain>
    </source>
</reference>
<protein>
    <recommendedName>
        <fullName evidence="7">Deoxyribose-phosphate aldolase</fullName>
        <shortName evidence="7">DERA</shortName>
        <ecNumber evidence="7">4.1.2.4</ecNumber>
    </recommendedName>
    <alternativeName>
        <fullName evidence="7">2-deoxy-D-ribose 5-phosphate aldolase</fullName>
    </alternativeName>
    <alternativeName>
        <fullName evidence="7">Phosphodeoxyriboaldolase</fullName>
        <shortName evidence="7">Deoxyriboaldolase</shortName>
    </alternativeName>
</protein>
<evidence type="ECO:0000256" key="7">
    <source>
        <dbReference type="HAMAP-Rule" id="MF_00114"/>
    </source>
</evidence>
<dbReference type="UniPathway" id="UPA00002">
    <property type="reaction ID" value="UER00468"/>
</dbReference>
<evidence type="ECO:0000256" key="6">
    <source>
        <dbReference type="ARBA" id="ARBA00056337"/>
    </source>
</evidence>
<dbReference type="InterPro" id="IPR028581">
    <property type="entry name" value="DeoC_typeI"/>
</dbReference>
<dbReference type="SUPFAM" id="SSF51569">
    <property type="entry name" value="Aldolase"/>
    <property type="match status" value="1"/>
</dbReference>
<dbReference type="InterPro" id="IPR011343">
    <property type="entry name" value="DeoC"/>
</dbReference>
<keyword evidence="4 7" id="KW-0704">Schiff base</keyword>
<dbReference type="GO" id="GO:0006018">
    <property type="term" value="P:2-deoxyribose 1-phosphate catabolic process"/>
    <property type="evidence" value="ECO:0007669"/>
    <property type="project" value="UniProtKB-UniRule"/>
</dbReference>
<evidence type="ECO:0000256" key="3">
    <source>
        <dbReference type="ARBA" id="ARBA00023239"/>
    </source>
</evidence>
<dbReference type="HOGENOM" id="CLU_053595_0_1_7"/>
<dbReference type="FunFam" id="3.20.20.70:FF:000044">
    <property type="entry name" value="Deoxyribose-phosphate aldolase"/>
    <property type="match status" value="1"/>
</dbReference>
<evidence type="ECO:0000313" key="9">
    <source>
        <dbReference type="Proteomes" id="UP000002601"/>
    </source>
</evidence>
<dbReference type="PANTHER" id="PTHR10889">
    <property type="entry name" value="DEOXYRIBOSE-PHOSPHATE ALDOLASE"/>
    <property type="match status" value="1"/>
</dbReference>
<dbReference type="Proteomes" id="UP000002601">
    <property type="component" value="Chromosome"/>
</dbReference>
<name>C6BSA9_MARSD</name>
<comment type="pathway">
    <text evidence="7">Carbohydrate degradation; 2-deoxy-D-ribose 1-phosphate degradation; D-glyceraldehyde 3-phosphate and acetaldehyde from 2-deoxy-alpha-D-ribose 1-phosphate: step 2/2.</text>
</comment>
<evidence type="ECO:0000256" key="4">
    <source>
        <dbReference type="ARBA" id="ARBA00023270"/>
    </source>
</evidence>
<accession>C6BSA9</accession>
<keyword evidence="9" id="KW-1185">Reference proteome</keyword>
<dbReference type="InterPro" id="IPR002915">
    <property type="entry name" value="DeoC/FbaB/LacD_aldolase"/>
</dbReference>
<feature type="active site" description="Schiff-base intermediate with acetaldehyde" evidence="7">
    <location>
        <position position="155"/>
    </location>
</feature>
<dbReference type="EMBL" id="CP001649">
    <property type="protein sequence ID" value="ACS79585.1"/>
    <property type="molecule type" value="Genomic_DNA"/>
</dbReference>
<dbReference type="Gene3D" id="3.20.20.70">
    <property type="entry name" value="Aldolase class I"/>
    <property type="match status" value="1"/>
</dbReference>
<dbReference type="KEGG" id="dsa:Desal_1523"/>
<comment type="similarity">
    <text evidence="1 7">Belongs to the DeoC/FbaB aldolase family. DeoC type 1 subfamily.</text>
</comment>
<evidence type="ECO:0000256" key="2">
    <source>
        <dbReference type="ARBA" id="ARBA00022490"/>
    </source>
</evidence>
<proteinExistence type="inferred from homology"/>
<dbReference type="RefSeq" id="WP_015851403.1">
    <property type="nucleotide sequence ID" value="NC_012881.1"/>
</dbReference>
<evidence type="ECO:0000256" key="1">
    <source>
        <dbReference type="ARBA" id="ARBA00010936"/>
    </source>
</evidence>
<dbReference type="Pfam" id="PF01791">
    <property type="entry name" value="DeoC"/>
    <property type="match status" value="1"/>
</dbReference>
<dbReference type="EC" id="4.1.2.4" evidence="7"/>
<organism evidence="8 9">
    <name type="scientific">Maridesulfovibrio salexigens (strain ATCC 14822 / DSM 2638 / NCIMB 8403 / VKM B-1763)</name>
    <name type="common">Desulfovibrio salexigens</name>
    <dbReference type="NCBI Taxonomy" id="526222"/>
    <lineage>
        <taxon>Bacteria</taxon>
        <taxon>Pseudomonadati</taxon>
        <taxon>Thermodesulfobacteriota</taxon>
        <taxon>Desulfovibrionia</taxon>
        <taxon>Desulfovibrionales</taxon>
        <taxon>Desulfovibrionaceae</taxon>
        <taxon>Maridesulfovibrio</taxon>
    </lineage>
</organism>
<gene>
    <name evidence="7" type="primary">deoC</name>
    <name evidence="8" type="ordered locus">Desal_1523</name>
</gene>
<feature type="active site" description="Proton donor/acceptor" evidence="7">
    <location>
        <position position="184"/>
    </location>
</feature>
<dbReference type="OrthoDB" id="9774832at2"/>
<dbReference type="PIRSF" id="PIRSF001357">
    <property type="entry name" value="DeoC"/>
    <property type="match status" value="1"/>
</dbReference>
<dbReference type="AlphaFoldDB" id="C6BSA9"/>
<keyword evidence="2 7" id="KW-0963">Cytoplasm</keyword>
<sequence>MDKIDKLASYIDHTLLSVTAVPADIEQLCREAVQYDFASVCVHPSHIARATELLAGEKPIVCSVIGFPSGSTLSEVKMLEAMRAVEKGARELDMVVNIGALKAGDRKAFLNDIFMTVEGAGGVPVKAIIETGLLDDEQKKIACDLAVTAGASFVKTCTGFAPGCACVDDIKLMRSVVGDDIGVKASGGIKTYEQAQELLQAGASRIGTSSSLAIIRR</sequence>
<evidence type="ECO:0000256" key="5">
    <source>
        <dbReference type="ARBA" id="ARBA00048791"/>
    </source>
</evidence>
<dbReference type="CDD" id="cd00959">
    <property type="entry name" value="DeoC"/>
    <property type="match status" value="1"/>
</dbReference>
<dbReference type="GO" id="GO:0005737">
    <property type="term" value="C:cytoplasm"/>
    <property type="evidence" value="ECO:0007669"/>
    <property type="project" value="UniProtKB-SubCell"/>
</dbReference>
<dbReference type="SMART" id="SM01133">
    <property type="entry name" value="DeoC"/>
    <property type="match status" value="1"/>
</dbReference>
<dbReference type="STRING" id="526222.Desal_1523"/>
<dbReference type="GO" id="GO:0009264">
    <property type="term" value="P:deoxyribonucleotide catabolic process"/>
    <property type="evidence" value="ECO:0007669"/>
    <property type="project" value="UniProtKB-UniRule"/>
</dbReference>
<dbReference type="HAMAP" id="MF_00114">
    <property type="entry name" value="DeoC_type1"/>
    <property type="match status" value="1"/>
</dbReference>
<comment type="function">
    <text evidence="6 7">Catalyzes a reversible aldol reaction between acetaldehyde and D-glyceraldehyde 3-phosphate to generate 2-deoxy-D-ribose 5-phosphate.</text>
</comment>
<comment type="catalytic activity">
    <reaction evidence="5 7">
        <text>2-deoxy-D-ribose 5-phosphate = D-glyceraldehyde 3-phosphate + acetaldehyde</text>
        <dbReference type="Rhea" id="RHEA:12821"/>
        <dbReference type="ChEBI" id="CHEBI:15343"/>
        <dbReference type="ChEBI" id="CHEBI:59776"/>
        <dbReference type="ChEBI" id="CHEBI:62877"/>
        <dbReference type="EC" id="4.1.2.4"/>
    </reaction>
</comment>
<evidence type="ECO:0000313" key="8">
    <source>
        <dbReference type="EMBL" id="ACS79585.1"/>
    </source>
</evidence>